<comment type="caution">
    <text evidence="2">The sequence shown here is derived from an EMBL/GenBank/DDBJ whole genome shotgun (WGS) entry which is preliminary data.</text>
</comment>
<dbReference type="GO" id="GO:0032259">
    <property type="term" value="P:methylation"/>
    <property type="evidence" value="ECO:0007669"/>
    <property type="project" value="UniProtKB-KW"/>
</dbReference>
<proteinExistence type="predicted"/>
<keyword evidence="2" id="KW-0808">Transferase</keyword>
<dbReference type="GO" id="GO:0120147">
    <property type="term" value="F:formylglycine-generating oxidase activity"/>
    <property type="evidence" value="ECO:0007669"/>
    <property type="project" value="TreeGrafter"/>
</dbReference>
<dbReference type="EMBL" id="AZIL01001273">
    <property type="protein sequence ID" value="EWM24415.1"/>
    <property type="molecule type" value="Genomic_DNA"/>
</dbReference>
<keyword evidence="2" id="KW-0489">Methyltransferase</keyword>
<protein>
    <submittedName>
        <fullName evidence="2">Generic methyltransferase</fullName>
    </submittedName>
</protein>
<dbReference type="InterPro" id="IPR051043">
    <property type="entry name" value="Sulfatase_Mod_Factor_Kinase"/>
</dbReference>
<dbReference type="PANTHER" id="PTHR23150:SF26">
    <property type="entry name" value="GENERIC METHYLTRANSFERASE"/>
    <property type="match status" value="1"/>
</dbReference>
<dbReference type="Proteomes" id="UP000019335">
    <property type="component" value="Chromosome 14"/>
</dbReference>
<evidence type="ECO:0000256" key="1">
    <source>
        <dbReference type="SAM" id="MobiDB-lite"/>
    </source>
</evidence>
<sequence length="156" mass="17785">MKGENGAGRLLPAALPRLAASPHFLVGHPAVLYVNKFRVAGLLNGPINGHFESLFETGVDEMSWDDMTKNFKAWPSVSEVRDYRRQVYEAVRHVILTHPAFPSLEKEVGREERREGGREGRREGGEERQTRILRRRPDRHFPPHASTLLPPFPPFL</sequence>
<dbReference type="GO" id="GO:0008168">
    <property type="term" value="F:methyltransferase activity"/>
    <property type="evidence" value="ECO:0007669"/>
    <property type="project" value="UniProtKB-KW"/>
</dbReference>
<reference evidence="2 3" key="1">
    <citation type="journal article" date="2014" name="Mol. Plant">
        <title>Chromosome Scale Genome Assembly and Transcriptome Profiling of Nannochloropsis gaditana in Nitrogen Depletion.</title>
        <authorList>
            <person name="Corteggiani Carpinelli E."/>
            <person name="Telatin A."/>
            <person name="Vitulo N."/>
            <person name="Forcato C."/>
            <person name="D'Angelo M."/>
            <person name="Schiavon R."/>
            <person name="Vezzi A."/>
            <person name="Giacometti G.M."/>
            <person name="Morosinotto T."/>
            <person name="Valle G."/>
        </authorList>
    </citation>
    <scope>NUCLEOTIDE SEQUENCE [LARGE SCALE GENOMIC DNA]</scope>
    <source>
        <strain evidence="2 3">B-31</strain>
    </source>
</reference>
<evidence type="ECO:0000313" key="3">
    <source>
        <dbReference type="Proteomes" id="UP000019335"/>
    </source>
</evidence>
<organism evidence="2 3">
    <name type="scientific">Nannochloropsis gaditana</name>
    <dbReference type="NCBI Taxonomy" id="72520"/>
    <lineage>
        <taxon>Eukaryota</taxon>
        <taxon>Sar</taxon>
        <taxon>Stramenopiles</taxon>
        <taxon>Ochrophyta</taxon>
        <taxon>Eustigmatophyceae</taxon>
        <taxon>Eustigmatales</taxon>
        <taxon>Monodopsidaceae</taxon>
        <taxon>Nannochloropsis</taxon>
    </lineage>
</organism>
<dbReference type="OrthoDB" id="659at2759"/>
<dbReference type="PANTHER" id="PTHR23150">
    <property type="entry name" value="SULFATASE MODIFYING FACTOR 1, 2"/>
    <property type="match status" value="1"/>
</dbReference>
<dbReference type="AlphaFoldDB" id="W7TBD1"/>
<accession>W7TBD1</accession>
<feature type="region of interest" description="Disordered" evidence="1">
    <location>
        <begin position="106"/>
        <end position="156"/>
    </location>
</feature>
<evidence type="ECO:0000313" key="2">
    <source>
        <dbReference type="EMBL" id="EWM24415.1"/>
    </source>
</evidence>
<keyword evidence="3" id="KW-1185">Reference proteome</keyword>
<feature type="compositionally biased region" description="Basic and acidic residues" evidence="1">
    <location>
        <begin position="106"/>
        <end position="130"/>
    </location>
</feature>
<name>W7TBD1_9STRA</name>
<gene>
    <name evidence="2" type="ORF">Naga_102033g1</name>
</gene>